<dbReference type="InterPro" id="IPR023214">
    <property type="entry name" value="HAD_sf"/>
</dbReference>
<protein>
    <recommendedName>
        <fullName evidence="2">FCP1 homology domain-containing protein</fullName>
    </recommendedName>
</protein>
<dbReference type="InterPro" id="IPR050365">
    <property type="entry name" value="TIM50"/>
</dbReference>
<name>A0A9W6BE67_9CHLO</name>
<evidence type="ECO:0000313" key="4">
    <source>
        <dbReference type="Proteomes" id="UP001165080"/>
    </source>
</evidence>
<feature type="region of interest" description="Disordered" evidence="1">
    <location>
        <begin position="484"/>
        <end position="616"/>
    </location>
</feature>
<keyword evidence="4" id="KW-1185">Reference proteome</keyword>
<feature type="region of interest" description="Disordered" evidence="1">
    <location>
        <begin position="71"/>
        <end position="105"/>
    </location>
</feature>
<feature type="compositionally biased region" description="Low complexity" evidence="1">
    <location>
        <begin position="765"/>
        <end position="782"/>
    </location>
</feature>
<feature type="region of interest" description="Disordered" evidence="1">
    <location>
        <begin position="815"/>
        <end position="837"/>
    </location>
</feature>
<dbReference type="OrthoDB" id="277011at2759"/>
<gene>
    <name evidence="3" type="primary">PLEST000026</name>
    <name evidence="3" type="ORF">PLESTB_000387200</name>
</gene>
<dbReference type="Proteomes" id="UP001165080">
    <property type="component" value="Unassembled WGS sequence"/>
</dbReference>
<dbReference type="InterPro" id="IPR004274">
    <property type="entry name" value="FCP1_dom"/>
</dbReference>
<dbReference type="Pfam" id="PF03031">
    <property type="entry name" value="NIF"/>
    <property type="match status" value="1"/>
</dbReference>
<dbReference type="SMART" id="SM00577">
    <property type="entry name" value="CPDc"/>
    <property type="match status" value="1"/>
</dbReference>
<dbReference type="Gene3D" id="3.40.50.1000">
    <property type="entry name" value="HAD superfamily/HAD-like"/>
    <property type="match status" value="1"/>
</dbReference>
<reference evidence="3 4" key="1">
    <citation type="journal article" date="2023" name="Commun. Biol.">
        <title>Reorganization of the ancestral sex-determining regions during the evolution of trioecy in Pleodorina starrii.</title>
        <authorList>
            <person name="Takahashi K."/>
            <person name="Suzuki S."/>
            <person name="Kawai-Toyooka H."/>
            <person name="Yamamoto K."/>
            <person name="Hamaji T."/>
            <person name="Ootsuki R."/>
            <person name="Yamaguchi H."/>
            <person name="Kawachi M."/>
            <person name="Higashiyama T."/>
            <person name="Nozaki H."/>
        </authorList>
    </citation>
    <scope>NUCLEOTIDE SEQUENCE [LARGE SCALE GENOMIC DNA]</scope>
    <source>
        <strain evidence="3 4">NIES-4479</strain>
    </source>
</reference>
<evidence type="ECO:0000259" key="2">
    <source>
        <dbReference type="PROSITE" id="PS50969"/>
    </source>
</evidence>
<feature type="domain" description="FCP1 homology" evidence="2">
    <location>
        <begin position="292"/>
        <end position="450"/>
    </location>
</feature>
<feature type="region of interest" description="Disordered" evidence="1">
    <location>
        <begin position="171"/>
        <end position="297"/>
    </location>
</feature>
<evidence type="ECO:0000256" key="1">
    <source>
        <dbReference type="SAM" id="MobiDB-lite"/>
    </source>
</evidence>
<sequence>MTAALEPARVSVDQLVSIHLDLNNQAGSVALSVTHTSCAIPTSNNWQALQGGFAVLPERSNDEAKGLAAGCASSSSQESVPTAGNIFDKDDGDSQNSGHNTATCSCPATPEQADTVGTALDDGKPSSCVPVVTPPQRRASDHYNIAGSRALTDAAEGVVGERFACYGATAGETNSRPVESPRMDPASMDDPGSAPTCVGSASGRGPDAGFTSSAPGLRGEASDEKEEAGPGPLSSPDGQAERASIGLSVHTQPAAGGPATATSGLASSNAEPVTPTTPPRQAHSAPLLPPPTDPQRMTLVLDLDGTLIASEDEPHAPVPFDYCVDEERFVWLRPGLRRFLDSVRPHFEVVLFTAAGESWATSALQRIDPDRTIFDSRLYRDHTVSSDDWPWVKDLSRLGRDLARVVIVDDNPLMFMYQPDNALHVAAYDPQLTAHNDDVLEQVLDVLMHKVLIAEDVREVLRNMKEPITASCMAARHAAAKAAATVHTAAARPGSGQGPQGRKNAGSTAAASPNARTVSDGHATQVPLGATPAGSPAKVSRRVRRLLKQQQQQQQQGPLVPQGLPVPPPPHGATSAEMDIAPTTSSGVPHQLQPEKRQRRPRSRRRGGGAGAGGDIGVGAAAGPGVGAATGPARAPASHLGAAAALAAAAQRPPIVVTRLRGPKHPLKNGAAQLAGPSPLQQPEQQLHLKLKLLQLQREQEAEEEEKGGRVQEGEKGREPHVPSALGAADLTRTWDGGPRAAPPAHTGLGREALPAAPGPPRPSDPAMRTAAASTANPTAASHEPALIDSCPSDVGQTAVAALAAKGATAPVQNVGELKARSRRRRRRAAAAAAAGQGDEPHAFHTLVAAKALAADAVSGTFLDCGNDLLAAAARRALQDRS</sequence>
<dbReference type="CDD" id="cd07521">
    <property type="entry name" value="HAD_FCP1-like"/>
    <property type="match status" value="1"/>
</dbReference>
<dbReference type="AlphaFoldDB" id="A0A9W6BE67"/>
<feature type="compositionally biased region" description="Polar residues" evidence="1">
    <location>
        <begin position="72"/>
        <end position="82"/>
    </location>
</feature>
<organism evidence="3 4">
    <name type="scientific">Pleodorina starrii</name>
    <dbReference type="NCBI Taxonomy" id="330485"/>
    <lineage>
        <taxon>Eukaryota</taxon>
        <taxon>Viridiplantae</taxon>
        <taxon>Chlorophyta</taxon>
        <taxon>core chlorophytes</taxon>
        <taxon>Chlorophyceae</taxon>
        <taxon>CS clade</taxon>
        <taxon>Chlamydomonadales</taxon>
        <taxon>Volvocaceae</taxon>
        <taxon>Pleodorina</taxon>
    </lineage>
</organism>
<dbReference type="PANTHER" id="PTHR12210">
    <property type="entry name" value="DULLARD PROTEIN PHOSPHATASE"/>
    <property type="match status" value="1"/>
</dbReference>
<comment type="caution">
    <text evidence="3">The sequence shown here is derived from an EMBL/GenBank/DDBJ whole genome shotgun (WGS) entry which is preliminary data.</text>
</comment>
<accession>A0A9W6BE67</accession>
<feature type="compositionally biased region" description="Polar residues" evidence="1">
    <location>
        <begin position="94"/>
        <end position="105"/>
    </location>
</feature>
<feature type="compositionally biased region" description="Low complexity" evidence="1">
    <location>
        <begin position="253"/>
        <end position="268"/>
    </location>
</feature>
<dbReference type="EMBL" id="BRXU01000003">
    <property type="protein sequence ID" value="GLC50507.1"/>
    <property type="molecule type" value="Genomic_DNA"/>
</dbReference>
<feature type="compositionally biased region" description="Low complexity" evidence="1">
    <location>
        <begin position="549"/>
        <end position="563"/>
    </location>
</feature>
<dbReference type="SUPFAM" id="SSF56784">
    <property type="entry name" value="HAD-like"/>
    <property type="match status" value="1"/>
</dbReference>
<feature type="compositionally biased region" description="Basic and acidic residues" evidence="1">
    <location>
        <begin position="707"/>
        <end position="721"/>
    </location>
</feature>
<evidence type="ECO:0000313" key="3">
    <source>
        <dbReference type="EMBL" id="GLC50507.1"/>
    </source>
</evidence>
<feature type="compositionally biased region" description="Basic residues" evidence="1">
    <location>
        <begin position="597"/>
        <end position="607"/>
    </location>
</feature>
<feature type="region of interest" description="Disordered" evidence="1">
    <location>
        <begin position="698"/>
        <end position="789"/>
    </location>
</feature>
<dbReference type="PROSITE" id="PS50969">
    <property type="entry name" value="FCP1"/>
    <property type="match status" value="1"/>
</dbReference>
<feature type="compositionally biased region" description="Polar residues" evidence="1">
    <location>
        <begin position="505"/>
        <end position="517"/>
    </location>
</feature>
<dbReference type="InterPro" id="IPR036412">
    <property type="entry name" value="HAD-like_sf"/>
</dbReference>
<proteinExistence type="predicted"/>